<reference evidence="1" key="1">
    <citation type="journal article" date="2016" name="Ticks Tick Borne Dis.">
        <title>De novo assembly and annotation of the salivary gland transcriptome of Rhipicephalus appendiculatus male and female ticks during blood feeding.</title>
        <authorList>
            <person name="de Castro M.H."/>
            <person name="de Klerk D."/>
            <person name="Pienaar R."/>
            <person name="Latif A.A."/>
            <person name="Rees D.J."/>
            <person name="Mans B.J."/>
        </authorList>
    </citation>
    <scope>NUCLEOTIDE SEQUENCE</scope>
    <source>
        <tissue evidence="1">Salivary glands</tissue>
    </source>
</reference>
<evidence type="ECO:0000313" key="1">
    <source>
        <dbReference type="EMBL" id="JAP76798.1"/>
    </source>
</evidence>
<protein>
    <submittedName>
        <fullName evidence="1">Uncharacterized protein</fullName>
    </submittedName>
</protein>
<proteinExistence type="predicted"/>
<dbReference type="EMBL" id="GEDV01011759">
    <property type="protein sequence ID" value="JAP76798.1"/>
    <property type="molecule type" value="Transcribed_RNA"/>
</dbReference>
<organism evidence="1">
    <name type="scientific">Rhipicephalus appendiculatus</name>
    <name type="common">Brown ear tick</name>
    <dbReference type="NCBI Taxonomy" id="34631"/>
    <lineage>
        <taxon>Eukaryota</taxon>
        <taxon>Metazoa</taxon>
        <taxon>Ecdysozoa</taxon>
        <taxon>Arthropoda</taxon>
        <taxon>Chelicerata</taxon>
        <taxon>Arachnida</taxon>
        <taxon>Acari</taxon>
        <taxon>Parasitiformes</taxon>
        <taxon>Ixodida</taxon>
        <taxon>Ixodoidea</taxon>
        <taxon>Ixodidae</taxon>
        <taxon>Rhipicephalinae</taxon>
        <taxon>Rhipicephalus</taxon>
        <taxon>Rhipicephalus</taxon>
    </lineage>
</organism>
<dbReference type="AlphaFoldDB" id="A0A131YE23"/>
<accession>A0A131YE23</accession>
<name>A0A131YE23_RHIAP</name>
<sequence length="123" mass="14169">MRTETWVSVEEARGRACTHFDERVVCCKCTDSTREKICQKNEKRQVYRSYKGQEKASVSVIPYSLNGSAHAMQVVKGQKTKDNSVKYRHIFVIETRGGRLIYQVAHTHKIIKVISEKSMYNVA</sequence>